<proteinExistence type="predicted"/>
<comment type="caution">
    <text evidence="1">The sequence shown here is derived from an EMBL/GenBank/DDBJ whole genome shotgun (WGS) entry which is preliminary data.</text>
</comment>
<keyword evidence="2" id="KW-1185">Reference proteome</keyword>
<gene>
    <name evidence="1" type="ORF">OPT61_g4413</name>
</gene>
<organism evidence="1 2">
    <name type="scientific">Boeremia exigua</name>
    <dbReference type="NCBI Taxonomy" id="749465"/>
    <lineage>
        <taxon>Eukaryota</taxon>
        <taxon>Fungi</taxon>
        <taxon>Dikarya</taxon>
        <taxon>Ascomycota</taxon>
        <taxon>Pezizomycotina</taxon>
        <taxon>Dothideomycetes</taxon>
        <taxon>Pleosporomycetidae</taxon>
        <taxon>Pleosporales</taxon>
        <taxon>Pleosporineae</taxon>
        <taxon>Didymellaceae</taxon>
        <taxon>Boeremia</taxon>
    </lineage>
</organism>
<reference evidence="1" key="1">
    <citation type="submission" date="2022-11" db="EMBL/GenBank/DDBJ databases">
        <title>Genome Sequence of Boeremia exigua.</title>
        <authorList>
            <person name="Buettner E."/>
        </authorList>
    </citation>
    <scope>NUCLEOTIDE SEQUENCE</scope>
    <source>
        <strain evidence="1">CU02</strain>
    </source>
</reference>
<dbReference type="Proteomes" id="UP001153331">
    <property type="component" value="Unassembled WGS sequence"/>
</dbReference>
<evidence type="ECO:0000313" key="2">
    <source>
        <dbReference type="Proteomes" id="UP001153331"/>
    </source>
</evidence>
<protein>
    <submittedName>
        <fullName evidence="1">Uncharacterized protein</fullName>
    </submittedName>
</protein>
<sequence>MPLELYIPPCVQNPPHHLHPPAAHKALRIRIQGPLQTIKKCLPQRSWHPIAPFPQPGGLELAQLTHKVLYGDASADITSNVRDEYLAWCMEGRIPTDKIDYYGVTFDHLVHPNELNPEVLCINIIEVDVSESLYGDGGSYANEVLQFPVNPTEFTGKRVLAVPRCCQHKRGTRDQKQINDMVTERSKEGVSVLQ</sequence>
<evidence type="ECO:0000313" key="1">
    <source>
        <dbReference type="EMBL" id="KAJ8113452.1"/>
    </source>
</evidence>
<dbReference type="EMBL" id="JAPHNI010000252">
    <property type="protein sequence ID" value="KAJ8113452.1"/>
    <property type="molecule type" value="Genomic_DNA"/>
</dbReference>
<accession>A0ACC2IEA8</accession>
<name>A0ACC2IEA8_9PLEO</name>